<keyword evidence="3" id="KW-0963">Cytoplasm</keyword>
<evidence type="ECO:0000256" key="3">
    <source>
        <dbReference type="ARBA" id="ARBA00022490"/>
    </source>
</evidence>
<dbReference type="Gene3D" id="3.30.390.80">
    <property type="entry name" value="DNA repair protein Rad52/59/22"/>
    <property type="match status" value="1"/>
</dbReference>
<dbReference type="FunFam" id="3.30.390.80:FF:000002">
    <property type="entry name" value="RAD52 motif containing 1"/>
    <property type="match status" value="1"/>
</dbReference>
<dbReference type="GO" id="GO:0003723">
    <property type="term" value="F:RNA binding"/>
    <property type="evidence" value="ECO:0007669"/>
    <property type="project" value="UniProtKB-UniRule"/>
</dbReference>
<accession>A0A8C9SFH9</accession>
<organism evidence="9 10">
    <name type="scientific">Scleropages formosus</name>
    <name type="common">Asian bonytongue</name>
    <name type="synonym">Osteoglossum formosum</name>
    <dbReference type="NCBI Taxonomy" id="113540"/>
    <lineage>
        <taxon>Eukaryota</taxon>
        <taxon>Metazoa</taxon>
        <taxon>Chordata</taxon>
        <taxon>Craniata</taxon>
        <taxon>Vertebrata</taxon>
        <taxon>Euteleostomi</taxon>
        <taxon>Actinopterygii</taxon>
        <taxon>Neopterygii</taxon>
        <taxon>Teleostei</taxon>
        <taxon>Osteoglossocephala</taxon>
        <taxon>Osteoglossomorpha</taxon>
        <taxon>Osteoglossiformes</taxon>
        <taxon>Osteoglossidae</taxon>
        <taxon>Scleropages</taxon>
    </lineage>
</organism>
<dbReference type="OrthoDB" id="6287754at2759"/>
<dbReference type="Proteomes" id="UP000694397">
    <property type="component" value="Chromosome 8"/>
</dbReference>
<comment type="subcellular location">
    <subcellularLocation>
        <location evidence="1">Cytoplasm</location>
    </subcellularLocation>
    <subcellularLocation>
        <location evidence="2">Nucleus</location>
        <location evidence="2">Nucleolus</location>
    </subcellularLocation>
</comment>
<evidence type="ECO:0000313" key="9">
    <source>
        <dbReference type="Ensembl" id="ENSSFOP00015032226.2"/>
    </source>
</evidence>
<keyword evidence="4 7" id="KW-0694">RNA-binding</keyword>
<dbReference type="GO" id="GO:0003677">
    <property type="term" value="F:DNA binding"/>
    <property type="evidence" value="ECO:0007669"/>
    <property type="project" value="UniProtKB-KW"/>
</dbReference>
<evidence type="ECO:0000256" key="1">
    <source>
        <dbReference type="ARBA" id="ARBA00004496"/>
    </source>
</evidence>
<dbReference type="SUPFAM" id="SSF54768">
    <property type="entry name" value="dsRNA-binding domain-like"/>
    <property type="match status" value="1"/>
</dbReference>
<dbReference type="InterPro" id="IPR034200">
    <property type="entry name" value="RDM1_RRM"/>
</dbReference>
<evidence type="ECO:0000313" key="10">
    <source>
        <dbReference type="Proteomes" id="UP000694397"/>
    </source>
</evidence>
<name>A0A8C9SFH9_SCLFO</name>
<dbReference type="InterPro" id="IPR042525">
    <property type="entry name" value="Rad52_Rad59_Rad22_sf"/>
</dbReference>
<reference evidence="9 10" key="1">
    <citation type="submission" date="2019-04" db="EMBL/GenBank/DDBJ databases">
        <authorList>
            <consortium name="Wellcome Sanger Institute Data Sharing"/>
        </authorList>
    </citation>
    <scope>NUCLEOTIDE SEQUENCE [LARGE SCALE GENOMIC DNA]</scope>
</reference>
<reference evidence="9" key="2">
    <citation type="submission" date="2025-08" db="UniProtKB">
        <authorList>
            <consortium name="Ensembl"/>
        </authorList>
    </citation>
    <scope>IDENTIFICATION</scope>
</reference>
<dbReference type="InterPro" id="IPR040224">
    <property type="entry name" value="RDM1"/>
</dbReference>
<dbReference type="CDD" id="cd12364">
    <property type="entry name" value="RRM_RDM1"/>
    <property type="match status" value="1"/>
</dbReference>
<feature type="domain" description="RRM" evidence="8">
    <location>
        <begin position="18"/>
        <end position="101"/>
    </location>
</feature>
<dbReference type="GO" id="GO:0006310">
    <property type="term" value="P:DNA recombination"/>
    <property type="evidence" value="ECO:0007669"/>
    <property type="project" value="UniProtKB-ARBA"/>
</dbReference>
<dbReference type="Ensembl" id="ENSSFOT00015032585.2">
    <property type="protein sequence ID" value="ENSSFOP00015032226.2"/>
    <property type="gene ID" value="ENSSFOG00015020609.2"/>
</dbReference>
<dbReference type="SUPFAM" id="SSF54928">
    <property type="entry name" value="RNA-binding domain, RBD"/>
    <property type="match status" value="1"/>
</dbReference>
<gene>
    <name evidence="9" type="primary">rdm1</name>
</gene>
<dbReference type="GO" id="GO:0005737">
    <property type="term" value="C:cytoplasm"/>
    <property type="evidence" value="ECO:0007669"/>
    <property type="project" value="UniProtKB-SubCell"/>
</dbReference>
<evidence type="ECO:0000256" key="6">
    <source>
        <dbReference type="ARBA" id="ARBA00023242"/>
    </source>
</evidence>
<evidence type="ECO:0000256" key="2">
    <source>
        <dbReference type="ARBA" id="ARBA00004604"/>
    </source>
</evidence>
<keyword evidence="5" id="KW-0238">DNA-binding</keyword>
<dbReference type="Pfam" id="PF25517">
    <property type="entry name" value="DSRM_RDM1"/>
    <property type="match status" value="1"/>
</dbReference>
<dbReference type="InterPro" id="IPR000504">
    <property type="entry name" value="RRM_dom"/>
</dbReference>
<keyword evidence="10" id="KW-1185">Reference proteome</keyword>
<dbReference type="PANTHER" id="PTHR31164">
    <property type="entry name" value="RAD52 MOTIF-CONTAINING PROTEIN 1"/>
    <property type="match status" value="1"/>
</dbReference>
<dbReference type="GO" id="GO:0005730">
    <property type="term" value="C:nucleolus"/>
    <property type="evidence" value="ECO:0007669"/>
    <property type="project" value="UniProtKB-SubCell"/>
</dbReference>
<keyword evidence="6" id="KW-0539">Nucleus</keyword>
<evidence type="ECO:0000256" key="4">
    <source>
        <dbReference type="ARBA" id="ARBA00022884"/>
    </source>
</evidence>
<dbReference type="AlphaFoldDB" id="A0A8C9SFH9"/>
<evidence type="ECO:0000259" key="8">
    <source>
        <dbReference type="PROSITE" id="PS50102"/>
    </source>
</evidence>
<reference evidence="9" key="3">
    <citation type="submission" date="2025-09" db="UniProtKB">
        <authorList>
            <consortium name="Ensembl"/>
        </authorList>
    </citation>
    <scope>IDENTIFICATION</scope>
</reference>
<sequence>MDTEVDVIEFRVPTENSKTLFIWDISAAFSAAHVYESLWSFFSRFGAIYWLKVSPHAAVARPAFSAVVKFYSAAQASRAQRGASEEPLFHKSPLKVRLCTKQYPADFHNIRPLSVTKCQQLANYYLGFNGWSSRVVTLKSICDNDDCGEPQTCTVLKYGCIVELNFPLHAVRCRGVGVTEETFEQNPGPEELCVKRGELQKRARDRAMVDAFRKVLLVVLGNGKVAVESLSDLVNDISWSRFECEEEDDNFADLNLDFSHFS</sequence>
<dbReference type="PROSITE" id="PS50102">
    <property type="entry name" value="RRM"/>
    <property type="match status" value="1"/>
</dbReference>
<dbReference type="GeneTree" id="ENSGT00390000018397"/>
<proteinExistence type="predicted"/>
<dbReference type="InterPro" id="IPR057652">
    <property type="entry name" value="DSRM_RDM1"/>
</dbReference>
<protein>
    <submittedName>
        <fullName evidence="9">RAD52 motif containing 1</fullName>
    </submittedName>
</protein>
<evidence type="ECO:0000256" key="7">
    <source>
        <dbReference type="PROSITE-ProRule" id="PRU00176"/>
    </source>
</evidence>
<evidence type="ECO:0000256" key="5">
    <source>
        <dbReference type="ARBA" id="ARBA00023125"/>
    </source>
</evidence>
<dbReference type="PANTHER" id="PTHR31164:SF1">
    <property type="entry name" value="RAD52 MOTIF-CONTAINING PROTEIN 1"/>
    <property type="match status" value="1"/>
</dbReference>
<dbReference type="GO" id="GO:0006302">
    <property type="term" value="P:double-strand break repair"/>
    <property type="evidence" value="ECO:0007669"/>
    <property type="project" value="UniProtKB-ARBA"/>
</dbReference>
<dbReference type="InterPro" id="IPR035979">
    <property type="entry name" value="RBD_domain_sf"/>
</dbReference>